<evidence type="ECO:0000313" key="6">
    <source>
        <dbReference type="EnsemblMetazoa" id="CJA33966.1"/>
    </source>
</evidence>
<keyword evidence="4" id="KW-0472">Membrane</keyword>
<evidence type="ECO:0000259" key="5">
    <source>
        <dbReference type="PROSITE" id="PS50157"/>
    </source>
</evidence>
<keyword evidence="4" id="KW-0812">Transmembrane</keyword>
<sequence length="272" mass="30920">MSRSRICNIPKLVMDLFSAGKKTDFRGFFPYAGCFPGKKTHRVETRQNQLHDCHFEKCEKRFRHSHELEYHIAKCHTNRVLIYESICTQTDTKTHADVAIETDEAVAAQKEPMPVLKMEAPIKMPHVYEDLSDDEPTELLMKPSTIPTSSAAAALFGIAQASSSAGGTPNSIIQRPATSTPVTSRMNPSMTNVNMNVNVQLNSEKKKQQQQQQQQQHQQQLNQIQKSAFYTHLTRRKFGETARVEIVAFIIIIIFVIAYFLLSFIIRLEIPI</sequence>
<dbReference type="PROSITE" id="PS00028">
    <property type="entry name" value="ZINC_FINGER_C2H2_1"/>
    <property type="match status" value="1"/>
</dbReference>
<reference evidence="6" key="2">
    <citation type="submission" date="2022-06" db="UniProtKB">
        <authorList>
            <consortium name="EnsemblMetazoa"/>
        </authorList>
    </citation>
    <scope>IDENTIFICATION</scope>
    <source>
        <strain evidence="6">DF5081</strain>
    </source>
</reference>
<dbReference type="GO" id="GO:0008270">
    <property type="term" value="F:zinc ion binding"/>
    <property type="evidence" value="ECO:0007669"/>
    <property type="project" value="UniProtKB-KW"/>
</dbReference>
<evidence type="ECO:0000256" key="3">
    <source>
        <dbReference type="SAM" id="MobiDB-lite"/>
    </source>
</evidence>
<dbReference type="Proteomes" id="UP000005237">
    <property type="component" value="Unassembled WGS sequence"/>
</dbReference>
<dbReference type="InterPro" id="IPR013087">
    <property type="entry name" value="Znf_C2H2_type"/>
</dbReference>
<feature type="domain" description="C2H2-type" evidence="5">
    <location>
        <begin position="51"/>
        <end position="81"/>
    </location>
</feature>
<protein>
    <submittedName>
        <fullName evidence="6">C2H2-type domain-containing protein</fullName>
    </submittedName>
</protein>
<keyword evidence="7" id="KW-1185">Reference proteome</keyword>
<proteinExistence type="predicted"/>
<reference evidence="7" key="1">
    <citation type="submission" date="2010-08" db="EMBL/GenBank/DDBJ databases">
        <authorList>
            <consortium name="Caenorhabditis japonica Sequencing Consortium"/>
            <person name="Wilson R.K."/>
        </authorList>
    </citation>
    <scope>NUCLEOTIDE SEQUENCE [LARGE SCALE GENOMIC DNA]</scope>
    <source>
        <strain evidence="7">DF5081</strain>
    </source>
</reference>
<dbReference type="PROSITE" id="PS50157">
    <property type="entry name" value="ZINC_FINGER_C2H2_2"/>
    <property type="match status" value="1"/>
</dbReference>
<feature type="transmembrane region" description="Helical" evidence="4">
    <location>
        <begin position="246"/>
        <end position="266"/>
    </location>
</feature>
<feature type="region of interest" description="Disordered" evidence="3">
    <location>
        <begin position="163"/>
        <end position="184"/>
    </location>
</feature>
<keyword evidence="1" id="KW-0479">Metal-binding</keyword>
<organism evidence="6 7">
    <name type="scientific">Caenorhabditis japonica</name>
    <dbReference type="NCBI Taxonomy" id="281687"/>
    <lineage>
        <taxon>Eukaryota</taxon>
        <taxon>Metazoa</taxon>
        <taxon>Ecdysozoa</taxon>
        <taxon>Nematoda</taxon>
        <taxon>Chromadorea</taxon>
        <taxon>Rhabditida</taxon>
        <taxon>Rhabditina</taxon>
        <taxon>Rhabditomorpha</taxon>
        <taxon>Rhabditoidea</taxon>
        <taxon>Rhabditidae</taxon>
        <taxon>Peloderinae</taxon>
        <taxon>Caenorhabditis</taxon>
    </lineage>
</organism>
<keyword evidence="2" id="KW-0175">Coiled coil</keyword>
<keyword evidence="1" id="KW-0863">Zinc-finger</keyword>
<dbReference type="AlphaFoldDB" id="A0A8R1IDK9"/>
<name>A0A8R1IDK9_CAEJA</name>
<evidence type="ECO:0000256" key="4">
    <source>
        <dbReference type="SAM" id="Phobius"/>
    </source>
</evidence>
<evidence type="ECO:0000313" key="7">
    <source>
        <dbReference type="Proteomes" id="UP000005237"/>
    </source>
</evidence>
<keyword evidence="4" id="KW-1133">Transmembrane helix</keyword>
<dbReference type="EnsemblMetazoa" id="CJA33966.1">
    <property type="protein sequence ID" value="CJA33966.1"/>
    <property type="gene ID" value="WBGene00209813"/>
</dbReference>
<feature type="coiled-coil region" evidence="2">
    <location>
        <begin position="198"/>
        <end position="227"/>
    </location>
</feature>
<evidence type="ECO:0000256" key="2">
    <source>
        <dbReference type="SAM" id="Coils"/>
    </source>
</evidence>
<keyword evidence="1" id="KW-0862">Zinc</keyword>
<accession>A0A8R1IDK9</accession>
<evidence type="ECO:0000256" key="1">
    <source>
        <dbReference type="PROSITE-ProRule" id="PRU00042"/>
    </source>
</evidence>